<evidence type="ECO:0000313" key="3">
    <source>
        <dbReference type="Proteomes" id="UP000321058"/>
    </source>
</evidence>
<keyword evidence="1" id="KW-0472">Membrane</keyword>
<protein>
    <submittedName>
        <fullName evidence="2">Capsular polysaccharide biosynthesis protein</fullName>
    </submittedName>
</protein>
<accession>A0A512N8Q4</accession>
<dbReference type="Proteomes" id="UP000321058">
    <property type="component" value="Unassembled WGS sequence"/>
</dbReference>
<keyword evidence="1" id="KW-0812">Transmembrane</keyword>
<dbReference type="EMBL" id="BKAJ01000037">
    <property type="protein sequence ID" value="GEP55362.1"/>
    <property type="molecule type" value="Genomic_DNA"/>
</dbReference>
<proteinExistence type="predicted"/>
<name>A0A512N8Q4_9HYPH</name>
<reference evidence="2 3" key="1">
    <citation type="submission" date="2019-07" db="EMBL/GenBank/DDBJ databases">
        <title>Whole genome shotgun sequence of Reyranella soli NBRC 108950.</title>
        <authorList>
            <person name="Hosoyama A."/>
            <person name="Uohara A."/>
            <person name="Ohji S."/>
            <person name="Ichikawa N."/>
        </authorList>
    </citation>
    <scope>NUCLEOTIDE SEQUENCE [LARGE SCALE GENOMIC DNA]</scope>
    <source>
        <strain evidence="2 3">NBRC 108950</strain>
    </source>
</reference>
<dbReference type="AlphaFoldDB" id="A0A512N8Q4"/>
<evidence type="ECO:0000256" key="1">
    <source>
        <dbReference type="SAM" id="Phobius"/>
    </source>
</evidence>
<comment type="caution">
    <text evidence="2">The sequence shown here is derived from an EMBL/GenBank/DDBJ whole genome shotgun (WGS) entry which is preliminary data.</text>
</comment>
<gene>
    <name evidence="2" type="primary">vipC</name>
    <name evidence="2" type="ORF">RSO01_25280</name>
</gene>
<organism evidence="2 3">
    <name type="scientific">Reyranella soli</name>
    <dbReference type="NCBI Taxonomy" id="1230389"/>
    <lineage>
        <taxon>Bacteria</taxon>
        <taxon>Pseudomonadati</taxon>
        <taxon>Pseudomonadota</taxon>
        <taxon>Alphaproteobacteria</taxon>
        <taxon>Hyphomicrobiales</taxon>
        <taxon>Reyranellaceae</taxon>
        <taxon>Reyranella</taxon>
    </lineage>
</organism>
<sequence length="284" mass="31318">MRVLALGSCRVHDPLVAMQSLGEIDYLNRRIKSRAPIYVHDVHEMIQLLGLLAGTVSMPAAIAPFAFNVWRAGKPMPRLIGNAERLVIEVCTDKYYAAMGHALNINEIHRQLVAPAGEAGEAWWYDAHRGQPAPLEIIERVEAALSRSRQLTETHRRILREITLVTLSSAAIAEGLTRLRSLVACPILVVPHVAVRLADGSLLGERIEHIDKTIEAARQVGLAVLDPRRFVERDGQQRALAERGTDFHHYATDYLPVVGREIVRALREQGAHGESLGGGGRGTQ</sequence>
<keyword evidence="1" id="KW-1133">Transmembrane helix</keyword>
<feature type="transmembrane region" description="Helical" evidence="1">
    <location>
        <begin position="48"/>
        <end position="70"/>
    </location>
</feature>
<keyword evidence="3" id="KW-1185">Reference proteome</keyword>
<evidence type="ECO:0000313" key="2">
    <source>
        <dbReference type="EMBL" id="GEP55362.1"/>
    </source>
</evidence>